<accession>B8HSD4</accession>
<dbReference type="InterPro" id="IPR021259">
    <property type="entry name" value="DUF2817"/>
</dbReference>
<reference evidence="1" key="1">
    <citation type="submission" date="2009-01" db="EMBL/GenBank/DDBJ databases">
        <title>Complete sequence of chromosome Cyanothece sp. PCC 7425.</title>
        <authorList>
            <consortium name="US DOE Joint Genome Institute"/>
            <person name="Lucas S."/>
            <person name="Copeland A."/>
            <person name="Lapidus A."/>
            <person name="Glavina del Rio T."/>
            <person name="Dalin E."/>
            <person name="Tice H."/>
            <person name="Bruce D."/>
            <person name="Goodwin L."/>
            <person name="Pitluck S."/>
            <person name="Sims D."/>
            <person name="Meineke L."/>
            <person name="Brettin T."/>
            <person name="Detter J.C."/>
            <person name="Han C."/>
            <person name="Larimer F."/>
            <person name="Land M."/>
            <person name="Hauser L."/>
            <person name="Kyrpides N."/>
            <person name="Ovchinnikova G."/>
            <person name="Liberton M."/>
            <person name="Stoeckel J."/>
            <person name="Banerjee A."/>
            <person name="Singh A."/>
            <person name="Page L."/>
            <person name="Sato H."/>
            <person name="Zhao L."/>
            <person name="Sherman L."/>
            <person name="Pakrasi H."/>
            <person name="Richardson P."/>
        </authorList>
    </citation>
    <scope>NUCLEOTIDE SEQUENCE</scope>
    <source>
        <strain evidence="1">PCC 7425</strain>
    </source>
</reference>
<name>B8HSD4_CYAP4</name>
<sequence>MVNYSKAFSPDYRTARERFRQASSSAGYALTAYPIGQVGPNGEALTIDVAIGGSTTPERVVIISSGLHGIEGFFGSALQLALLESLSSGFSLAANVKIVLIHALNPFGFAWRRRWNEDNIDLNRNFLLPAEAFEGSPADYANFNAFLNPSAPPSKFEPYLLKAIWLILQYGMTQLKNTLPVGQYDFPKGLFFGGHTPAQTQVILANHLSEWIGPAINILHLDFHTGLGPWGTYKLLLPVPQASAAFARLVERFGAECFEPCSQEGVSYQIRGGLASWCQNLFPDRCYDLLTAEFGTYSTIQVLKALRAENRAHWWGKPNQSYEWTKADLVEMFAPASEQWREKCIAHGLDLCRRALLK</sequence>
<dbReference type="Gene3D" id="3.40.630.10">
    <property type="entry name" value="Zn peptidases"/>
    <property type="match status" value="1"/>
</dbReference>
<dbReference type="OrthoDB" id="4014363at2"/>
<gene>
    <name evidence="1" type="ordered locus">Cyan7425_1873</name>
</gene>
<dbReference type="CDD" id="cd06233">
    <property type="entry name" value="M14-like"/>
    <property type="match status" value="1"/>
</dbReference>
<organism evidence="1">
    <name type="scientific">Cyanothece sp. (strain PCC 7425 / ATCC 29141)</name>
    <dbReference type="NCBI Taxonomy" id="395961"/>
    <lineage>
        <taxon>Bacteria</taxon>
        <taxon>Bacillati</taxon>
        <taxon>Cyanobacteriota</taxon>
        <taxon>Cyanophyceae</taxon>
        <taxon>Gomontiellales</taxon>
        <taxon>Cyanothecaceae</taxon>
        <taxon>Cyanothece</taxon>
    </lineage>
</organism>
<proteinExistence type="predicted"/>
<dbReference type="HOGENOM" id="CLU_055736_0_0_3"/>
<protein>
    <recommendedName>
        <fullName evidence="2">DUF2817 domain-containing protein</fullName>
    </recommendedName>
</protein>
<dbReference type="AlphaFoldDB" id="B8HSD4"/>
<dbReference type="EMBL" id="CP001344">
    <property type="protein sequence ID" value="ACL44240.1"/>
    <property type="molecule type" value="Genomic_DNA"/>
</dbReference>
<dbReference type="SUPFAM" id="SSF53187">
    <property type="entry name" value="Zn-dependent exopeptidases"/>
    <property type="match status" value="1"/>
</dbReference>
<dbReference type="eggNOG" id="COG3608">
    <property type="taxonomic scope" value="Bacteria"/>
</dbReference>
<evidence type="ECO:0000313" key="1">
    <source>
        <dbReference type="EMBL" id="ACL44240.1"/>
    </source>
</evidence>
<evidence type="ECO:0008006" key="2">
    <source>
        <dbReference type="Google" id="ProtNLM"/>
    </source>
</evidence>
<dbReference type="STRING" id="395961.Cyan7425_1873"/>
<dbReference type="KEGG" id="cyn:Cyan7425_1873"/>
<dbReference type="Pfam" id="PF10994">
    <property type="entry name" value="DUF2817"/>
    <property type="match status" value="1"/>
</dbReference>